<evidence type="ECO:0000256" key="3">
    <source>
        <dbReference type="ARBA" id="ARBA00022692"/>
    </source>
</evidence>
<organism evidence="10 11">
    <name type="scientific">Chitiniphilus purpureus</name>
    <dbReference type="NCBI Taxonomy" id="2981137"/>
    <lineage>
        <taxon>Bacteria</taxon>
        <taxon>Pseudomonadati</taxon>
        <taxon>Pseudomonadota</taxon>
        <taxon>Betaproteobacteria</taxon>
        <taxon>Neisseriales</taxon>
        <taxon>Chitinibacteraceae</taxon>
        <taxon>Chitiniphilus</taxon>
    </lineage>
</organism>
<evidence type="ECO:0000256" key="9">
    <source>
        <dbReference type="SAM" id="SignalP"/>
    </source>
</evidence>
<evidence type="ECO:0000256" key="2">
    <source>
        <dbReference type="ARBA" id="ARBA00022617"/>
    </source>
</evidence>
<keyword evidence="7 8" id="KW-0472">Membrane</keyword>
<dbReference type="PANTHER" id="PTHR10266">
    <property type="entry name" value="CYTOCHROME C1"/>
    <property type="match status" value="1"/>
</dbReference>
<keyword evidence="5 8" id="KW-1133">Transmembrane helix</keyword>
<proteinExistence type="predicted"/>
<dbReference type="EMBL" id="CP106753">
    <property type="protein sequence ID" value="UXY15264.1"/>
    <property type="molecule type" value="Genomic_DNA"/>
</dbReference>
<keyword evidence="3 8" id="KW-0812">Transmembrane</keyword>
<accession>A0ABY6DLL3</accession>
<keyword evidence="2" id="KW-0349">Heme</keyword>
<dbReference type="Proteomes" id="UP001061302">
    <property type="component" value="Chromosome"/>
</dbReference>
<dbReference type="SUPFAM" id="SSF46626">
    <property type="entry name" value="Cytochrome c"/>
    <property type="match status" value="1"/>
</dbReference>
<dbReference type="Pfam" id="PF02167">
    <property type="entry name" value="Cytochrom_C1"/>
    <property type="match status" value="1"/>
</dbReference>
<evidence type="ECO:0000313" key="11">
    <source>
        <dbReference type="Proteomes" id="UP001061302"/>
    </source>
</evidence>
<protein>
    <submittedName>
        <fullName evidence="10">Cytochrome c1</fullName>
    </submittedName>
</protein>
<evidence type="ECO:0000256" key="7">
    <source>
        <dbReference type="ARBA" id="ARBA00023136"/>
    </source>
</evidence>
<keyword evidence="9" id="KW-0732">Signal</keyword>
<evidence type="ECO:0000256" key="6">
    <source>
        <dbReference type="ARBA" id="ARBA00023004"/>
    </source>
</evidence>
<evidence type="ECO:0000256" key="1">
    <source>
        <dbReference type="ARBA" id="ARBA00004370"/>
    </source>
</evidence>
<comment type="subcellular location">
    <subcellularLocation>
        <location evidence="1">Membrane</location>
    </subcellularLocation>
</comment>
<dbReference type="Gene3D" id="1.10.760.10">
    <property type="entry name" value="Cytochrome c-like domain"/>
    <property type="match status" value="1"/>
</dbReference>
<gene>
    <name evidence="10" type="ORF">N8I74_18425</name>
</gene>
<dbReference type="InterPro" id="IPR002326">
    <property type="entry name" value="Cyt_c1"/>
</dbReference>
<dbReference type="PANTHER" id="PTHR10266:SF3">
    <property type="entry name" value="CYTOCHROME C1, HEME PROTEIN, MITOCHONDRIAL"/>
    <property type="match status" value="1"/>
</dbReference>
<sequence>MKSNIKKWLAAASLALAPLMAGASEAGVHLDSAPLKLRDPEALQRGAQTFVNYCLSCHGAVSMRFNRLRDLGLSEEQIKANLMFTAEKVGEPMRVAMTAADGKVWFGATPPDLSVIARARGADWLYTYLRTFYRDESRPTGWNNLVFDKVGMPHVLWELQGQQVPVYKTVKNHDGKAEQHIESLRLATPGLLTRVEGDGTADQSEYDARVADLVSYLVYMGEPARVSREQIGYAVLLFLLFVLVPISYFLKKEYWRDLH</sequence>
<feature type="signal peptide" evidence="9">
    <location>
        <begin position="1"/>
        <end position="23"/>
    </location>
</feature>
<evidence type="ECO:0000313" key="10">
    <source>
        <dbReference type="EMBL" id="UXY15264.1"/>
    </source>
</evidence>
<reference evidence="10" key="1">
    <citation type="submission" date="2022-10" db="EMBL/GenBank/DDBJ databases">
        <title>Chitiniphilus purpureus sp. nov., a novel chitin-degrading bacterium isolated from crawfish pond sediment.</title>
        <authorList>
            <person name="Li K."/>
        </authorList>
    </citation>
    <scope>NUCLEOTIDE SEQUENCE</scope>
    <source>
        <strain evidence="10">CD1</strain>
    </source>
</reference>
<evidence type="ECO:0000256" key="8">
    <source>
        <dbReference type="SAM" id="Phobius"/>
    </source>
</evidence>
<evidence type="ECO:0000256" key="4">
    <source>
        <dbReference type="ARBA" id="ARBA00022723"/>
    </source>
</evidence>
<evidence type="ECO:0000256" key="5">
    <source>
        <dbReference type="ARBA" id="ARBA00022989"/>
    </source>
</evidence>
<dbReference type="InterPro" id="IPR036909">
    <property type="entry name" value="Cyt_c-like_dom_sf"/>
</dbReference>
<name>A0ABY6DLL3_9NEIS</name>
<feature type="transmembrane region" description="Helical" evidence="8">
    <location>
        <begin position="231"/>
        <end position="250"/>
    </location>
</feature>
<dbReference type="RefSeq" id="WP_263124669.1">
    <property type="nucleotide sequence ID" value="NZ_CP106753.1"/>
</dbReference>
<keyword evidence="4" id="KW-0479">Metal-binding</keyword>
<feature type="chain" id="PRO_5046407910" evidence="9">
    <location>
        <begin position="24"/>
        <end position="259"/>
    </location>
</feature>
<keyword evidence="11" id="KW-1185">Reference proteome</keyword>
<keyword evidence="6" id="KW-0408">Iron</keyword>